<reference evidence="5 6" key="1">
    <citation type="submission" date="2023-07" db="EMBL/GenBank/DDBJ databases">
        <title>Functional and genomic diversity of the sorghum phyllosphere microbiome.</title>
        <authorList>
            <person name="Shade A."/>
        </authorList>
    </citation>
    <scope>NUCLEOTIDE SEQUENCE [LARGE SCALE GENOMIC DNA]</scope>
    <source>
        <strain evidence="5 6">SORGH_AS_0892</strain>
    </source>
</reference>
<gene>
    <name evidence="5" type="ORF">QE382_002137</name>
</gene>
<proteinExistence type="predicted"/>
<feature type="transmembrane region" description="Helical" evidence="3">
    <location>
        <begin position="514"/>
        <end position="534"/>
    </location>
</feature>
<protein>
    <submittedName>
        <fullName evidence="5">TP901 family phage tail tape measure protein</fullName>
    </submittedName>
</protein>
<feature type="transmembrane region" description="Helical" evidence="3">
    <location>
        <begin position="555"/>
        <end position="578"/>
    </location>
</feature>
<feature type="region of interest" description="Disordered" evidence="2">
    <location>
        <begin position="1096"/>
        <end position="1151"/>
    </location>
</feature>
<keyword evidence="3" id="KW-0812">Transmembrane</keyword>
<evidence type="ECO:0000313" key="5">
    <source>
        <dbReference type="EMBL" id="MDQ1150153.1"/>
    </source>
</evidence>
<sequence>MAKKLSTEDLVLNIIVNGNKAQSEIGKLARSLRDTKADLKGATEEMKQLEKQGKTNSSRYQTLRAEVEKYNAAIAEAKRKLNELNQSLKLEDQNEKQLEQTLKRLISLRKQSIPNSEDYQSYLAQIELVRNRLNELRQGAEGAGQGIMNTGDKLTRYIGALVAGGASLTAMWNGIKAVSEEYLKLDDILADVMKTTNLTRGGVEQLNDELEKIQTRTSQDDLLGIGRIAGKLGYTEISEITEFVEANNKIIVALNEDLGGNVEETINKIGKLVDIFKLKDLYTTEDAFLKVGSAINALGMASTANEGYMVEFSRRMAGVAPLAGVTIEQILGLGATLDQLGQTEEVSSTALSKLFIKMSSDAETYSKYAGMSITDFKKLLEEDFMGAFVKVMKGVKTNSNGINELAATLGDLGEDSGRVVGVLGTLANNAGILEKQIEMSNQAFSDGTSITDEYNIKNQTAAARLEMAQKEALKYRRELGEKLWPVLIEGNSIQTTFLRILSSTVGFLIDNYKAISILTVAIAGWTIAANWNAIAQYAQAKATTVATAATRLWNAALLANPIGLVVTAIATLTAALYLKGQRISAATLFQEKYNDALKQGENAVEAERGALERNLAVATDKNRSDKERIAAVNQLRKLMPDHLKAYDDEAIKAGKATKAVKEYVQELIKRSTLTAMQSKLDALAVEKRDLLDAKQRGFNKASFKERWEALNGSTFFSADWEKAYKDDVNQRIKAVEVQEMRFGQEVLKIQTDLAKDLSKIPGSEDDGNSNKVTKGDKEAEKAAKKAAREAEKERKAQERRDSQIEKEQNYWDNIDAVENEGMDKQLADLEKKYKEYLRTTKDNLEGRQKVAETYAALRLKREHEIDQESAKAELDRQKQAAEQKAQQTAADLDKEYLLKIQAINETTLSEEEKNAKLKLLEEENRIAKENAQQQDLMTRYMMLDAAIAVGDLEIEEAKRVASEKAKIQEQLVNLSIAQAQREMDRRLQIEKQLKDATWNVKIETAKASEAAFQVVGQFFEENTAAAKIFLILEKAAAAASVIISLQKEMAGYYAASSTLGPIGTAIAAKQVLAAKIRAGISLATIAGTTIKGITAKSSKSSSSSSSTSSSSTSNQRVSGREDGGYFDVTREQDKKEFRAKSSPKQRGYIGKPTVLVGESGREWVANDKLVTNPTTGPLIAWLDSVQRNGAINPAMLSNVIRSTMMPGRATGGSFSNSDSNSSMPFYDPRMIEVLDTLSTRVNELGDKMQNIRADVSLLGKNGFIEQMRQLESDQNAGTL</sequence>
<dbReference type="Pfam" id="PF10145">
    <property type="entry name" value="PhageMin_Tail"/>
    <property type="match status" value="1"/>
</dbReference>
<feature type="compositionally biased region" description="Basic and acidic residues" evidence="2">
    <location>
        <begin position="1118"/>
        <end position="1139"/>
    </location>
</feature>
<keyword evidence="3" id="KW-1133">Transmembrane helix</keyword>
<feature type="domain" description="Phage tail tape measure protein" evidence="4">
    <location>
        <begin position="214"/>
        <end position="400"/>
    </location>
</feature>
<keyword evidence="3" id="KW-0472">Membrane</keyword>
<feature type="region of interest" description="Disordered" evidence="2">
    <location>
        <begin position="758"/>
        <end position="807"/>
    </location>
</feature>
<evidence type="ECO:0000256" key="1">
    <source>
        <dbReference type="SAM" id="Coils"/>
    </source>
</evidence>
<dbReference type="NCBIfam" id="TIGR01760">
    <property type="entry name" value="tape_meas_TP901"/>
    <property type="match status" value="1"/>
</dbReference>
<keyword evidence="6" id="KW-1185">Reference proteome</keyword>
<name>A0ABU0U5D2_9SPHI</name>
<dbReference type="EMBL" id="JAUTBA010000001">
    <property type="protein sequence ID" value="MDQ1150153.1"/>
    <property type="molecule type" value="Genomic_DNA"/>
</dbReference>
<dbReference type="Proteomes" id="UP001244640">
    <property type="component" value="Unassembled WGS sequence"/>
</dbReference>
<dbReference type="RefSeq" id="WP_307185848.1">
    <property type="nucleotide sequence ID" value="NZ_JAUTBA010000001.1"/>
</dbReference>
<feature type="region of interest" description="Disordered" evidence="2">
    <location>
        <begin position="868"/>
        <end position="887"/>
    </location>
</feature>
<dbReference type="InterPro" id="IPR010090">
    <property type="entry name" value="Phage_tape_meas"/>
</dbReference>
<comment type="caution">
    <text evidence="5">The sequence shown here is derived from an EMBL/GenBank/DDBJ whole genome shotgun (WGS) entry which is preliminary data.</text>
</comment>
<evidence type="ECO:0000256" key="3">
    <source>
        <dbReference type="SAM" id="Phobius"/>
    </source>
</evidence>
<organism evidence="5 6">
    <name type="scientific">Sphingobacterium zeae</name>
    <dbReference type="NCBI Taxonomy" id="1776859"/>
    <lineage>
        <taxon>Bacteria</taxon>
        <taxon>Pseudomonadati</taxon>
        <taxon>Bacteroidota</taxon>
        <taxon>Sphingobacteriia</taxon>
        <taxon>Sphingobacteriales</taxon>
        <taxon>Sphingobacteriaceae</taxon>
        <taxon>Sphingobacterium</taxon>
    </lineage>
</organism>
<accession>A0ABU0U5D2</accession>
<keyword evidence="1" id="KW-0175">Coiled coil</keyword>
<dbReference type="PANTHER" id="PTHR23159">
    <property type="entry name" value="CENTROSOMAL PROTEIN 2"/>
    <property type="match status" value="1"/>
</dbReference>
<evidence type="ECO:0000313" key="6">
    <source>
        <dbReference type="Proteomes" id="UP001244640"/>
    </source>
</evidence>
<feature type="compositionally biased region" description="Low complexity" evidence="2">
    <location>
        <begin position="1096"/>
        <end position="1113"/>
    </location>
</feature>
<feature type="coiled-coil region" evidence="1">
    <location>
        <begin position="32"/>
        <end position="139"/>
    </location>
</feature>
<evidence type="ECO:0000259" key="4">
    <source>
        <dbReference type="Pfam" id="PF10145"/>
    </source>
</evidence>
<evidence type="ECO:0000256" key="2">
    <source>
        <dbReference type="SAM" id="MobiDB-lite"/>
    </source>
</evidence>
<feature type="compositionally biased region" description="Basic and acidic residues" evidence="2">
    <location>
        <begin position="868"/>
        <end position="881"/>
    </location>
</feature>
<feature type="compositionally biased region" description="Basic and acidic residues" evidence="2">
    <location>
        <begin position="773"/>
        <end position="807"/>
    </location>
</feature>
<dbReference type="PANTHER" id="PTHR23159:SF60">
    <property type="entry name" value="SPINDLE ASSEMBLY ABNORMAL PROTEIN 4"/>
    <property type="match status" value="1"/>
</dbReference>